<organism evidence="2 3">
    <name type="scientific">Mytilus galloprovincialis</name>
    <name type="common">Mediterranean mussel</name>
    <dbReference type="NCBI Taxonomy" id="29158"/>
    <lineage>
        <taxon>Eukaryota</taxon>
        <taxon>Metazoa</taxon>
        <taxon>Spiralia</taxon>
        <taxon>Lophotrochozoa</taxon>
        <taxon>Mollusca</taxon>
        <taxon>Bivalvia</taxon>
        <taxon>Autobranchia</taxon>
        <taxon>Pteriomorphia</taxon>
        <taxon>Mytilida</taxon>
        <taxon>Mytiloidea</taxon>
        <taxon>Mytilidae</taxon>
        <taxon>Mytilinae</taxon>
        <taxon>Mytilus</taxon>
    </lineage>
</organism>
<evidence type="ECO:0000256" key="1">
    <source>
        <dbReference type="SAM" id="Phobius"/>
    </source>
</evidence>
<dbReference type="Proteomes" id="UP000596742">
    <property type="component" value="Unassembled WGS sequence"/>
</dbReference>
<feature type="transmembrane region" description="Helical" evidence="1">
    <location>
        <begin position="153"/>
        <end position="180"/>
    </location>
</feature>
<reference evidence="2" key="1">
    <citation type="submission" date="2018-11" db="EMBL/GenBank/DDBJ databases">
        <authorList>
            <person name="Alioto T."/>
            <person name="Alioto T."/>
        </authorList>
    </citation>
    <scope>NUCLEOTIDE SEQUENCE</scope>
</reference>
<feature type="transmembrane region" description="Helical" evidence="1">
    <location>
        <begin position="99"/>
        <end position="126"/>
    </location>
</feature>
<dbReference type="AlphaFoldDB" id="A0A8B6G3X6"/>
<evidence type="ECO:0000313" key="2">
    <source>
        <dbReference type="EMBL" id="VDI58237.1"/>
    </source>
</evidence>
<dbReference type="OrthoDB" id="6091967at2759"/>
<dbReference type="EMBL" id="UYJE01007816">
    <property type="protein sequence ID" value="VDI58237.1"/>
    <property type="molecule type" value="Genomic_DNA"/>
</dbReference>
<comment type="caution">
    <text evidence="2">The sequence shown here is derived from an EMBL/GenBank/DDBJ whole genome shotgun (WGS) entry which is preliminary data.</text>
</comment>
<name>A0A8B6G3X6_MYTGA</name>
<gene>
    <name evidence="2" type="ORF">MGAL_10B090267</name>
</gene>
<accession>A0A8B6G3X6</accession>
<keyword evidence="1" id="KW-0812">Transmembrane</keyword>
<feature type="transmembrane region" description="Helical" evidence="1">
    <location>
        <begin position="30"/>
        <end position="52"/>
    </location>
</feature>
<keyword evidence="1" id="KW-1133">Transmembrane helix</keyword>
<proteinExistence type="predicted"/>
<protein>
    <submittedName>
        <fullName evidence="2">Uncharacterized protein</fullName>
    </submittedName>
</protein>
<sequence>MGQHRQIDVTYEEHARLKYRRVRALEQYKIIGWVLLNCSILSITVGIVIAVVGRDVDSFPISTGSPVWSGLAVLVVCVFAFIVGCYNPHFFDEGDSNKLFSWLLTYYISAIIAIILCLISLGFTIYGAVKCGTWKYEKDQTLLKCGYNYDVQIVMHVTASLLGIFEIIFLIYGIIIYYVYKEVYRFYEWEISYYDDYFYTVPRGEHRFVENSRFIENSRYLTTTDKTPVSEHYVTAEKPRFDVVEGSTYSTNSEKPASVVSEYTTSNHKYLVLRMDRNQIRPL</sequence>
<keyword evidence="3" id="KW-1185">Reference proteome</keyword>
<keyword evidence="1" id="KW-0472">Membrane</keyword>
<feature type="transmembrane region" description="Helical" evidence="1">
    <location>
        <begin position="67"/>
        <end position="87"/>
    </location>
</feature>
<evidence type="ECO:0000313" key="3">
    <source>
        <dbReference type="Proteomes" id="UP000596742"/>
    </source>
</evidence>